<dbReference type="EMBL" id="VCHX02000180">
    <property type="protein sequence ID" value="TPQ18150.1"/>
    <property type="molecule type" value="Genomic_DNA"/>
</dbReference>
<organism evidence="8 9">
    <name type="scientific">Streptomyces sporangiiformans</name>
    <dbReference type="NCBI Taxonomy" id="2315329"/>
    <lineage>
        <taxon>Bacteria</taxon>
        <taxon>Bacillati</taxon>
        <taxon>Actinomycetota</taxon>
        <taxon>Actinomycetes</taxon>
        <taxon>Kitasatosporales</taxon>
        <taxon>Streptomycetaceae</taxon>
        <taxon>Streptomyces</taxon>
    </lineage>
</organism>
<feature type="region of interest" description="Disordered" evidence="6">
    <location>
        <begin position="1"/>
        <end position="56"/>
    </location>
</feature>
<dbReference type="InterPro" id="IPR043428">
    <property type="entry name" value="LivM-like"/>
</dbReference>
<feature type="transmembrane region" description="Helical" evidence="7">
    <location>
        <begin position="115"/>
        <end position="133"/>
    </location>
</feature>
<feature type="transmembrane region" description="Helical" evidence="7">
    <location>
        <begin position="335"/>
        <end position="355"/>
    </location>
</feature>
<keyword evidence="9" id="KW-1185">Reference proteome</keyword>
<evidence type="ECO:0000256" key="6">
    <source>
        <dbReference type="SAM" id="MobiDB-lite"/>
    </source>
</evidence>
<evidence type="ECO:0000313" key="8">
    <source>
        <dbReference type="EMBL" id="TPQ18150.1"/>
    </source>
</evidence>
<dbReference type="OrthoDB" id="9814461at2"/>
<dbReference type="Pfam" id="PF02653">
    <property type="entry name" value="BPD_transp_2"/>
    <property type="match status" value="1"/>
</dbReference>
<gene>
    <name evidence="8" type="ORF">FGD71_033315</name>
</gene>
<feature type="transmembrane region" description="Helical" evidence="7">
    <location>
        <begin position="258"/>
        <end position="279"/>
    </location>
</feature>
<evidence type="ECO:0000256" key="5">
    <source>
        <dbReference type="ARBA" id="ARBA00023136"/>
    </source>
</evidence>
<evidence type="ECO:0000256" key="4">
    <source>
        <dbReference type="ARBA" id="ARBA00022989"/>
    </source>
</evidence>
<proteinExistence type="predicted"/>
<dbReference type="AlphaFoldDB" id="A0A505D6H1"/>
<keyword evidence="2" id="KW-1003">Cell membrane</keyword>
<evidence type="ECO:0000256" key="7">
    <source>
        <dbReference type="SAM" id="Phobius"/>
    </source>
</evidence>
<dbReference type="PANTHER" id="PTHR30482:SF17">
    <property type="entry name" value="ABC TRANSPORTER ATP-BINDING PROTEIN"/>
    <property type="match status" value="1"/>
</dbReference>
<name>A0A505D6H1_9ACTN</name>
<comment type="subcellular location">
    <subcellularLocation>
        <location evidence="1">Cell membrane</location>
        <topology evidence="1">Multi-pass membrane protein</topology>
    </subcellularLocation>
</comment>
<sequence length="379" mass="38197">MNIKAVKAMRGGTHVPSGTTPVSEPLDGDSACDSGSGSERRSGGHESGTGDSAKGPGRRRAVVAVAVVALLAAAPVVLAPYPVSAMSRMLAFAVLVLSVDLLTGVTGLPALGQAAYFGAGAYTAVLIGIHITSDALVQTLAGLVMGLVAAAVTGWVAVRASGIVFLMLTLAIGESVHQVADTWQAVGASNGLAGMPPITLFGGPPLLAAGFVHWWVLAVAVAVFAAVALVVRSPYGRTLRGIRDNEARMRALGYRPALARYGVFCLAGAVAGAGGALWAQQARFFSPGDMGFEVAALALLSVVIGGPGSLWGPCLGAALVLLVRDNLSASIGGHGPLVLGAVFIAVVFLMPRGLAGLTGARLRGLIAARGARLRKENAS</sequence>
<evidence type="ECO:0000256" key="3">
    <source>
        <dbReference type="ARBA" id="ARBA00022692"/>
    </source>
</evidence>
<feature type="transmembrane region" description="Helical" evidence="7">
    <location>
        <begin position="139"/>
        <end position="158"/>
    </location>
</feature>
<keyword evidence="5 7" id="KW-0472">Membrane</keyword>
<feature type="compositionally biased region" description="Low complexity" evidence="6">
    <location>
        <begin position="28"/>
        <end position="37"/>
    </location>
</feature>
<dbReference type="InterPro" id="IPR001851">
    <property type="entry name" value="ABC_transp_permease"/>
</dbReference>
<evidence type="ECO:0000256" key="1">
    <source>
        <dbReference type="ARBA" id="ARBA00004651"/>
    </source>
</evidence>
<dbReference type="Proteomes" id="UP000317378">
    <property type="component" value="Unassembled WGS sequence"/>
</dbReference>
<dbReference type="PANTHER" id="PTHR30482">
    <property type="entry name" value="HIGH-AFFINITY BRANCHED-CHAIN AMINO ACID TRANSPORT SYSTEM PERMEASE"/>
    <property type="match status" value="1"/>
</dbReference>
<feature type="transmembrane region" description="Helical" evidence="7">
    <location>
        <begin position="206"/>
        <end position="231"/>
    </location>
</feature>
<keyword evidence="3 7" id="KW-0812">Transmembrane</keyword>
<dbReference type="CDD" id="cd06581">
    <property type="entry name" value="TM_PBP1_LivM_like"/>
    <property type="match status" value="1"/>
</dbReference>
<accession>A0A505D6H1</accession>
<comment type="caution">
    <text evidence="8">The sequence shown here is derived from an EMBL/GenBank/DDBJ whole genome shotgun (WGS) entry which is preliminary data.</text>
</comment>
<dbReference type="GO" id="GO:0015658">
    <property type="term" value="F:branched-chain amino acid transmembrane transporter activity"/>
    <property type="evidence" value="ECO:0007669"/>
    <property type="project" value="InterPro"/>
</dbReference>
<feature type="transmembrane region" description="Helical" evidence="7">
    <location>
        <begin position="61"/>
        <end position="83"/>
    </location>
</feature>
<dbReference type="GO" id="GO:0005886">
    <property type="term" value="C:plasma membrane"/>
    <property type="evidence" value="ECO:0007669"/>
    <property type="project" value="UniProtKB-SubCell"/>
</dbReference>
<reference evidence="8 9" key="1">
    <citation type="submission" date="2019-06" db="EMBL/GenBank/DDBJ databases">
        <title>Streptomyces sporangiiformans sp. nov., a novel actinomycete isolated from soil in Mount Song.</title>
        <authorList>
            <person name="Han L."/>
        </authorList>
    </citation>
    <scope>NUCLEOTIDE SEQUENCE [LARGE SCALE GENOMIC DNA]</scope>
    <source>
        <strain evidence="8 9">NEAU-SSA 1</strain>
    </source>
</reference>
<evidence type="ECO:0000313" key="9">
    <source>
        <dbReference type="Proteomes" id="UP000317378"/>
    </source>
</evidence>
<feature type="transmembrane region" description="Helical" evidence="7">
    <location>
        <begin position="299"/>
        <end position="323"/>
    </location>
</feature>
<protein>
    <submittedName>
        <fullName evidence="8">Branched-chain amino acid ABC transporter permease</fullName>
    </submittedName>
</protein>
<evidence type="ECO:0000256" key="2">
    <source>
        <dbReference type="ARBA" id="ARBA00022475"/>
    </source>
</evidence>
<keyword evidence="4 7" id="KW-1133">Transmembrane helix</keyword>
<dbReference type="RefSeq" id="WP_119104294.1">
    <property type="nucleotide sequence ID" value="NZ_QXMJ01000180.1"/>
</dbReference>